<feature type="compositionally biased region" description="Low complexity" evidence="2">
    <location>
        <begin position="303"/>
        <end position="320"/>
    </location>
</feature>
<dbReference type="AlphaFoldDB" id="A0A3S3MR15"/>
<organism evidence="3 4">
    <name type="scientific">Cinnamomum micranthum f. kanehirae</name>
    <dbReference type="NCBI Taxonomy" id="337451"/>
    <lineage>
        <taxon>Eukaryota</taxon>
        <taxon>Viridiplantae</taxon>
        <taxon>Streptophyta</taxon>
        <taxon>Embryophyta</taxon>
        <taxon>Tracheophyta</taxon>
        <taxon>Spermatophyta</taxon>
        <taxon>Magnoliopsida</taxon>
        <taxon>Magnoliidae</taxon>
        <taxon>Laurales</taxon>
        <taxon>Lauraceae</taxon>
        <taxon>Cinnamomum</taxon>
    </lineage>
</organism>
<feature type="region of interest" description="Disordered" evidence="2">
    <location>
        <begin position="224"/>
        <end position="282"/>
    </location>
</feature>
<feature type="compositionally biased region" description="Basic and acidic residues" evidence="2">
    <location>
        <begin position="322"/>
        <end position="370"/>
    </location>
</feature>
<reference evidence="3 4" key="1">
    <citation type="journal article" date="2019" name="Nat. Plants">
        <title>Stout camphor tree genome fills gaps in understanding of flowering plant genome evolution.</title>
        <authorList>
            <person name="Chaw S.M."/>
            <person name="Liu Y.C."/>
            <person name="Wu Y.W."/>
            <person name="Wang H.Y."/>
            <person name="Lin C.I."/>
            <person name="Wu C.S."/>
            <person name="Ke H.M."/>
            <person name="Chang L.Y."/>
            <person name="Hsu C.Y."/>
            <person name="Yang H.T."/>
            <person name="Sudianto E."/>
            <person name="Hsu M.H."/>
            <person name="Wu K.P."/>
            <person name="Wang L.N."/>
            <person name="Leebens-Mack J.H."/>
            <person name="Tsai I.J."/>
        </authorList>
    </citation>
    <scope>NUCLEOTIDE SEQUENCE [LARGE SCALE GENOMIC DNA]</scope>
    <source>
        <strain evidence="4">cv. Chaw 1501</strain>
        <tissue evidence="3">Young leaves</tissue>
    </source>
</reference>
<proteinExistence type="predicted"/>
<evidence type="ECO:0000256" key="2">
    <source>
        <dbReference type="SAM" id="MobiDB-lite"/>
    </source>
</evidence>
<comment type="caution">
    <text evidence="3">The sequence shown here is derived from an EMBL/GenBank/DDBJ whole genome shotgun (WGS) entry which is preliminary data.</text>
</comment>
<feature type="region of interest" description="Disordered" evidence="2">
    <location>
        <begin position="294"/>
        <end position="386"/>
    </location>
</feature>
<gene>
    <name evidence="3" type="ORF">CKAN_01712800</name>
</gene>
<dbReference type="Proteomes" id="UP000283530">
    <property type="component" value="Unassembled WGS sequence"/>
</dbReference>
<feature type="coiled-coil region" evidence="1">
    <location>
        <begin position="470"/>
        <end position="553"/>
    </location>
</feature>
<keyword evidence="1" id="KW-0175">Coiled coil</keyword>
<protein>
    <submittedName>
        <fullName evidence="3">Uncharacterized protein</fullName>
    </submittedName>
</protein>
<dbReference type="EMBL" id="QPKB01000007">
    <property type="protein sequence ID" value="RWR88140.1"/>
    <property type="molecule type" value="Genomic_DNA"/>
</dbReference>
<name>A0A3S3MR15_9MAGN</name>
<keyword evidence="4" id="KW-1185">Reference proteome</keyword>
<accession>A0A3S3MR15</accession>
<dbReference type="OrthoDB" id="10665972at2759"/>
<evidence type="ECO:0000313" key="3">
    <source>
        <dbReference type="EMBL" id="RWR88140.1"/>
    </source>
</evidence>
<evidence type="ECO:0000256" key="1">
    <source>
        <dbReference type="SAM" id="Coils"/>
    </source>
</evidence>
<evidence type="ECO:0000313" key="4">
    <source>
        <dbReference type="Proteomes" id="UP000283530"/>
    </source>
</evidence>
<sequence>MESFREMYRIPANVSTRIDDPDDMFDGFVFSDGWMPFPLVAIVEGGVRFPVHPLLRACLSTWHLSPCQLMPNGYKIIMGAVELNRILGINLGVHDIEDAYDVCKSAGDGTCFYLRGRPGREQFVTELEDSGRHAGNDRLFVSGNWEFGEEETAVEKRYKIPRHFGIPPKVGQRKSEAVNSGWRPNSDWQRAVRGYKGHNSRTAWSLLGYEPRYKTYIKRKSAGDAASLDLEGRRSSGAEATTSRAEPETDLQVIVDSYSSPSPEERRMPPRRPPLSTKDLGGKFFGREAAAPIPPAMGKQQAPVGQSSAGAPPPSSSSVQERPAEIQRRVEKGSRPEKPSSSRRERPAGEEREGAPEKRPRTEGPAEKSSGRGTEQASGVSLAAPREGPAIWRPSLLLGPGRPITVDDRLHGNPSVAATFAAACALPQDIEKLQRMEDGALAVGIIQSGFSIIQRAKVFMDRVQYRDTRIEKLEAEKKKISESLEGARKGLKEEEEKNFSLAKDLEAAVNEVCKAKEESAISKAAAEVKAKRAIQLEAELAEAKAEVGKKDAELEKRAAEFDVLVKEKASVEAMTQTEVDAAFNEGVGAATKDYEAQLEVLGPRLFELGCKALLKKMGVPEDDPIYHDLPKLEPLAAEESLVPPQSPAVAPASEAPLEVPVAEIVPEASPHAVPPEKA</sequence>